<dbReference type="InterPro" id="IPR036097">
    <property type="entry name" value="HisK_dim/P_sf"/>
</dbReference>
<dbReference type="CDD" id="cd06225">
    <property type="entry name" value="HAMP"/>
    <property type="match status" value="1"/>
</dbReference>
<evidence type="ECO:0000259" key="14">
    <source>
        <dbReference type="PROSITE" id="PS50885"/>
    </source>
</evidence>
<dbReference type="SMART" id="SM00387">
    <property type="entry name" value="HATPase_c"/>
    <property type="match status" value="1"/>
</dbReference>
<evidence type="ECO:0000256" key="11">
    <source>
        <dbReference type="SAM" id="MobiDB-lite"/>
    </source>
</evidence>
<dbReference type="CDD" id="cd00075">
    <property type="entry name" value="HATPase"/>
    <property type="match status" value="1"/>
</dbReference>
<keyword evidence="6 12" id="KW-0812">Transmembrane</keyword>
<keyword evidence="7 15" id="KW-0418">Kinase</keyword>
<dbReference type="EC" id="2.7.13.3" evidence="3"/>
<proteinExistence type="predicted"/>
<dbReference type="InterPro" id="IPR005467">
    <property type="entry name" value="His_kinase_dom"/>
</dbReference>
<feature type="domain" description="HAMP" evidence="14">
    <location>
        <begin position="184"/>
        <end position="237"/>
    </location>
</feature>
<sequence length="472" mass="51033">MWGRSIRARMTVATVTLFGVILFAGVFVISSLFLARARDDLREQAAAAARRLTVLIDRSRFTGPIPKLDDVRFLQVVDGAGRVVAADAELAGSPPLTRARPRPGESLVNDRVCGEKTAADAVPPGTCLVVVGLFDDASAYGPVMAYAAVREPAALRSPSLYVLLYGAATLLLGLMAWGTWYGVGRVLAPVERIRRGLERISAEDLSRRIEVPATRDEVAELAVTVNDTLERLQNAVDRHRRFVSDASHELRSPITAMTVRLEAGMAERRDEDWAAALADAYRLSAIVQDLLMLARLDAAPPVRNERIDLGELVSEEIRRRGKTRLPVTTSIQPGVIVRGHRLRLARVLTNLLSNADRYGDTRVHVTVRATGELAEVEVLDDGPGIPPEKREQVFERFTRLDATRSRDTGGSGLGLPIARDIAHAHGGTLLVGEGPGGRLILRLLRDQSDPAVGDPAVGDPAGGEPDLGDPDP</sequence>
<keyword evidence="16" id="KW-1185">Reference proteome</keyword>
<dbReference type="PANTHER" id="PTHR45436">
    <property type="entry name" value="SENSOR HISTIDINE KINASE YKOH"/>
    <property type="match status" value="1"/>
</dbReference>
<keyword evidence="10 12" id="KW-0472">Membrane</keyword>
<evidence type="ECO:0000256" key="4">
    <source>
        <dbReference type="ARBA" id="ARBA00022553"/>
    </source>
</evidence>
<dbReference type="PANTHER" id="PTHR45436:SF5">
    <property type="entry name" value="SENSOR HISTIDINE KINASE TRCS"/>
    <property type="match status" value="1"/>
</dbReference>
<dbReference type="SUPFAM" id="SSF47384">
    <property type="entry name" value="Homodimeric domain of signal transducing histidine kinase"/>
    <property type="match status" value="1"/>
</dbReference>
<dbReference type="CDD" id="cd00082">
    <property type="entry name" value="HisKA"/>
    <property type="match status" value="1"/>
</dbReference>
<evidence type="ECO:0000256" key="5">
    <source>
        <dbReference type="ARBA" id="ARBA00022679"/>
    </source>
</evidence>
<keyword evidence="9" id="KW-0902">Two-component regulatory system</keyword>
<accession>A0A1I0KFK7</accession>
<dbReference type="Gene3D" id="6.10.340.10">
    <property type="match status" value="1"/>
</dbReference>
<protein>
    <recommendedName>
        <fullName evidence="3">histidine kinase</fullName>
        <ecNumber evidence="3">2.7.13.3</ecNumber>
    </recommendedName>
</protein>
<dbReference type="Proteomes" id="UP000199361">
    <property type="component" value="Unassembled WGS sequence"/>
</dbReference>
<evidence type="ECO:0000256" key="9">
    <source>
        <dbReference type="ARBA" id="ARBA00023012"/>
    </source>
</evidence>
<evidence type="ECO:0000259" key="13">
    <source>
        <dbReference type="PROSITE" id="PS50109"/>
    </source>
</evidence>
<dbReference type="Pfam" id="PF00672">
    <property type="entry name" value="HAMP"/>
    <property type="match status" value="1"/>
</dbReference>
<dbReference type="PROSITE" id="PS50885">
    <property type="entry name" value="HAMP"/>
    <property type="match status" value="1"/>
</dbReference>
<dbReference type="SUPFAM" id="SSF55874">
    <property type="entry name" value="ATPase domain of HSP90 chaperone/DNA topoisomerase II/histidine kinase"/>
    <property type="match status" value="1"/>
</dbReference>
<dbReference type="Gene3D" id="3.30.565.10">
    <property type="entry name" value="Histidine kinase-like ATPase, C-terminal domain"/>
    <property type="match status" value="1"/>
</dbReference>
<gene>
    <name evidence="15" type="ORF">SAMN05421811_107485</name>
</gene>
<feature type="domain" description="Histidine kinase" evidence="13">
    <location>
        <begin position="245"/>
        <end position="447"/>
    </location>
</feature>
<dbReference type="InterPro" id="IPR004358">
    <property type="entry name" value="Sig_transdc_His_kin-like_C"/>
</dbReference>
<dbReference type="PROSITE" id="PS50109">
    <property type="entry name" value="HIS_KIN"/>
    <property type="match status" value="1"/>
</dbReference>
<dbReference type="PRINTS" id="PR00344">
    <property type="entry name" value="BCTRLSENSOR"/>
</dbReference>
<evidence type="ECO:0000256" key="10">
    <source>
        <dbReference type="ARBA" id="ARBA00023136"/>
    </source>
</evidence>
<dbReference type="InterPro" id="IPR003661">
    <property type="entry name" value="HisK_dim/P_dom"/>
</dbReference>
<dbReference type="InterPro" id="IPR050428">
    <property type="entry name" value="TCS_sensor_his_kinase"/>
</dbReference>
<name>A0A1I0KFK7_9ACTN</name>
<comment type="catalytic activity">
    <reaction evidence="1">
        <text>ATP + protein L-histidine = ADP + protein N-phospho-L-histidine.</text>
        <dbReference type="EC" id="2.7.13.3"/>
    </reaction>
</comment>
<evidence type="ECO:0000256" key="1">
    <source>
        <dbReference type="ARBA" id="ARBA00000085"/>
    </source>
</evidence>
<keyword evidence="4" id="KW-0597">Phosphoprotein</keyword>
<evidence type="ECO:0000256" key="3">
    <source>
        <dbReference type="ARBA" id="ARBA00012438"/>
    </source>
</evidence>
<evidence type="ECO:0000256" key="8">
    <source>
        <dbReference type="ARBA" id="ARBA00022989"/>
    </source>
</evidence>
<dbReference type="GO" id="GO:0000155">
    <property type="term" value="F:phosphorelay sensor kinase activity"/>
    <property type="evidence" value="ECO:0007669"/>
    <property type="project" value="InterPro"/>
</dbReference>
<evidence type="ECO:0000313" key="15">
    <source>
        <dbReference type="EMBL" id="SEU22376.1"/>
    </source>
</evidence>
<keyword evidence="5" id="KW-0808">Transferase</keyword>
<feature type="transmembrane region" description="Helical" evidence="12">
    <location>
        <begin position="12"/>
        <end position="35"/>
    </location>
</feature>
<dbReference type="Pfam" id="PF00512">
    <property type="entry name" value="HisKA"/>
    <property type="match status" value="1"/>
</dbReference>
<dbReference type="STRING" id="568860.SAMN05421811_107485"/>
<evidence type="ECO:0000256" key="6">
    <source>
        <dbReference type="ARBA" id="ARBA00022692"/>
    </source>
</evidence>
<evidence type="ECO:0000256" key="7">
    <source>
        <dbReference type="ARBA" id="ARBA00022777"/>
    </source>
</evidence>
<dbReference type="InterPro" id="IPR003660">
    <property type="entry name" value="HAMP_dom"/>
</dbReference>
<dbReference type="SMART" id="SM00304">
    <property type="entry name" value="HAMP"/>
    <property type="match status" value="1"/>
</dbReference>
<comment type="subcellular location">
    <subcellularLocation>
        <location evidence="2">Cell membrane</location>
    </subcellularLocation>
</comment>
<evidence type="ECO:0000256" key="2">
    <source>
        <dbReference type="ARBA" id="ARBA00004236"/>
    </source>
</evidence>
<evidence type="ECO:0000313" key="16">
    <source>
        <dbReference type="Proteomes" id="UP000199361"/>
    </source>
</evidence>
<dbReference type="AlphaFoldDB" id="A0A1I0KFK7"/>
<feature type="region of interest" description="Disordered" evidence="11">
    <location>
        <begin position="449"/>
        <end position="472"/>
    </location>
</feature>
<keyword evidence="8 12" id="KW-1133">Transmembrane helix</keyword>
<dbReference type="SUPFAM" id="SSF158472">
    <property type="entry name" value="HAMP domain-like"/>
    <property type="match status" value="1"/>
</dbReference>
<dbReference type="InterPro" id="IPR036890">
    <property type="entry name" value="HATPase_C_sf"/>
</dbReference>
<dbReference type="InterPro" id="IPR003594">
    <property type="entry name" value="HATPase_dom"/>
</dbReference>
<dbReference type="SMART" id="SM00388">
    <property type="entry name" value="HisKA"/>
    <property type="match status" value="1"/>
</dbReference>
<dbReference type="Pfam" id="PF02518">
    <property type="entry name" value="HATPase_c"/>
    <property type="match status" value="1"/>
</dbReference>
<organism evidence="15 16">
    <name type="scientific">Nonomuraea wenchangensis</name>
    <dbReference type="NCBI Taxonomy" id="568860"/>
    <lineage>
        <taxon>Bacteria</taxon>
        <taxon>Bacillati</taxon>
        <taxon>Actinomycetota</taxon>
        <taxon>Actinomycetes</taxon>
        <taxon>Streptosporangiales</taxon>
        <taxon>Streptosporangiaceae</taxon>
        <taxon>Nonomuraea</taxon>
    </lineage>
</organism>
<dbReference type="Gene3D" id="1.10.287.130">
    <property type="match status" value="1"/>
</dbReference>
<reference evidence="15 16" key="1">
    <citation type="submission" date="2016-10" db="EMBL/GenBank/DDBJ databases">
        <authorList>
            <person name="de Groot N.N."/>
        </authorList>
    </citation>
    <scope>NUCLEOTIDE SEQUENCE [LARGE SCALE GENOMIC DNA]</scope>
    <source>
        <strain evidence="15 16">CGMCC 4.5598</strain>
    </source>
</reference>
<feature type="transmembrane region" description="Helical" evidence="12">
    <location>
        <begin position="160"/>
        <end position="183"/>
    </location>
</feature>
<dbReference type="EMBL" id="FOHX01000007">
    <property type="protein sequence ID" value="SEU22376.1"/>
    <property type="molecule type" value="Genomic_DNA"/>
</dbReference>
<dbReference type="GO" id="GO:0005886">
    <property type="term" value="C:plasma membrane"/>
    <property type="evidence" value="ECO:0007669"/>
    <property type="project" value="UniProtKB-SubCell"/>
</dbReference>
<evidence type="ECO:0000256" key="12">
    <source>
        <dbReference type="SAM" id="Phobius"/>
    </source>
</evidence>